<dbReference type="InterPro" id="IPR009688">
    <property type="entry name" value="FAM210A/B-like_dom"/>
</dbReference>
<name>A0A9P5MZN7_9AGAM</name>
<evidence type="ECO:0000256" key="1">
    <source>
        <dbReference type="SAM" id="Phobius"/>
    </source>
</evidence>
<gene>
    <name evidence="3" type="ORF">DFH94DRAFT_626813</name>
</gene>
<dbReference type="InterPro" id="IPR045866">
    <property type="entry name" value="FAM210A/B-like"/>
</dbReference>
<sequence>MMRRLLPRFPFFRTIVPRVSRPILPLASRISTPAETRTLTGTLRIAPFRSIHTTPTPRLSSHSRSPDAIKEPASLSQRLKTLIKTYGWYAAGVYFAVSVIDFAVAFAGINLLGAEYVSSIAASAKAWVFSLVYTRPPEPGREEIEDVSRNVSEGGQEGLYAMLVLAYTVHKTLFLPIRIGATAAFTPRIVNWLRAKGWAGGAGTRRAMQEMKERLRDRD</sequence>
<keyword evidence="1" id="KW-0812">Transmembrane</keyword>
<reference evidence="3" key="2">
    <citation type="journal article" date="2020" name="Nat. Commun.">
        <title>Large-scale genome sequencing of mycorrhizal fungi provides insights into the early evolution of symbiotic traits.</title>
        <authorList>
            <person name="Miyauchi S."/>
            <person name="Kiss E."/>
            <person name="Kuo A."/>
            <person name="Drula E."/>
            <person name="Kohler A."/>
            <person name="Sanchez-Garcia M."/>
            <person name="Morin E."/>
            <person name="Andreopoulos B."/>
            <person name="Barry K.W."/>
            <person name="Bonito G."/>
            <person name="Buee M."/>
            <person name="Carver A."/>
            <person name="Chen C."/>
            <person name="Cichocki N."/>
            <person name="Clum A."/>
            <person name="Culley D."/>
            <person name="Crous P.W."/>
            <person name="Fauchery L."/>
            <person name="Girlanda M."/>
            <person name="Hayes R.D."/>
            <person name="Keri Z."/>
            <person name="LaButti K."/>
            <person name="Lipzen A."/>
            <person name="Lombard V."/>
            <person name="Magnuson J."/>
            <person name="Maillard F."/>
            <person name="Murat C."/>
            <person name="Nolan M."/>
            <person name="Ohm R.A."/>
            <person name="Pangilinan J."/>
            <person name="Pereira M.F."/>
            <person name="Perotto S."/>
            <person name="Peter M."/>
            <person name="Pfister S."/>
            <person name="Riley R."/>
            <person name="Sitrit Y."/>
            <person name="Stielow J.B."/>
            <person name="Szollosi G."/>
            <person name="Zifcakova L."/>
            <person name="Stursova M."/>
            <person name="Spatafora J.W."/>
            <person name="Tedersoo L."/>
            <person name="Vaario L.M."/>
            <person name="Yamada A."/>
            <person name="Yan M."/>
            <person name="Wang P."/>
            <person name="Xu J."/>
            <person name="Bruns T."/>
            <person name="Baldrian P."/>
            <person name="Vilgalys R."/>
            <person name="Dunand C."/>
            <person name="Henrissat B."/>
            <person name="Grigoriev I.V."/>
            <person name="Hibbett D."/>
            <person name="Nagy L.G."/>
            <person name="Martin F.M."/>
        </authorList>
    </citation>
    <scope>NUCLEOTIDE SEQUENCE</scope>
    <source>
        <strain evidence="3">Prilba</strain>
    </source>
</reference>
<organism evidence="3 4">
    <name type="scientific">Russula ochroleuca</name>
    <dbReference type="NCBI Taxonomy" id="152965"/>
    <lineage>
        <taxon>Eukaryota</taxon>
        <taxon>Fungi</taxon>
        <taxon>Dikarya</taxon>
        <taxon>Basidiomycota</taxon>
        <taxon>Agaricomycotina</taxon>
        <taxon>Agaricomycetes</taxon>
        <taxon>Russulales</taxon>
        <taxon>Russulaceae</taxon>
        <taxon>Russula</taxon>
    </lineage>
</organism>
<accession>A0A9P5MZN7</accession>
<evidence type="ECO:0000313" key="4">
    <source>
        <dbReference type="Proteomes" id="UP000759537"/>
    </source>
</evidence>
<dbReference type="AlphaFoldDB" id="A0A9P5MZN7"/>
<keyword evidence="1" id="KW-0472">Membrane</keyword>
<proteinExistence type="predicted"/>
<feature type="domain" description="DUF1279" evidence="2">
    <location>
        <begin position="77"/>
        <end position="187"/>
    </location>
</feature>
<dbReference type="GO" id="GO:0005739">
    <property type="term" value="C:mitochondrion"/>
    <property type="evidence" value="ECO:0007669"/>
    <property type="project" value="TreeGrafter"/>
</dbReference>
<dbReference type="Proteomes" id="UP000759537">
    <property type="component" value="Unassembled WGS sequence"/>
</dbReference>
<dbReference type="PANTHER" id="PTHR21377:SF0">
    <property type="entry name" value="PROTEIN FAM210B, MITOCHONDRIAL"/>
    <property type="match status" value="1"/>
</dbReference>
<feature type="transmembrane region" description="Helical" evidence="1">
    <location>
        <begin position="86"/>
        <end position="110"/>
    </location>
</feature>
<evidence type="ECO:0000259" key="2">
    <source>
        <dbReference type="Pfam" id="PF06916"/>
    </source>
</evidence>
<keyword evidence="1" id="KW-1133">Transmembrane helix</keyword>
<dbReference type="Pfam" id="PF06916">
    <property type="entry name" value="FAM210A-B_dom"/>
    <property type="match status" value="1"/>
</dbReference>
<dbReference type="PANTHER" id="PTHR21377">
    <property type="entry name" value="PROTEIN FAM210B, MITOCHONDRIAL"/>
    <property type="match status" value="1"/>
</dbReference>
<dbReference type="OrthoDB" id="426386at2759"/>
<protein>
    <recommendedName>
        <fullName evidence="2">DUF1279 domain-containing protein</fullName>
    </recommendedName>
</protein>
<dbReference type="EMBL" id="WHVB01000005">
    <property type="protein sequence ID" value="KAF8482700.1"/>
    <property type="molecule type" value="Genomic_DNA"/>
</dbReference>
<keyword evidence="4" id="KW-1185">Reference proteome</keyword>
<comment type="caution">
    <text evidence="3">The sequence shown here is derived from an EMBL/GenBank/DDBJ whole genome shotgun (WGS) entry which is preliminary data.</text>
</comment>
<evidence type="ECO:0000313" key="3">
    <source>
        <dbReference type="EMBL" id="KAF8482700.1"/>
    </source>
</evidence>
<reference evidence="3" key="1">
    <citation type="submission" date="2019-10" db="EMBL/GenBank/DDBJ databases">
        <authorList>
            <consortium name="DOE Joint Genome Institute"/>
            <person name="Kuo A."/>
            <person name="Miyauchi S."/>
            <person name="Kiss E."/>
            <person name="Drula E."/>
            <person name="Kohler A."/>
            <person name="Sanchez-Garcia M."/>
            <person name="Andreopoulos B."/>
            <person name="Barry K.W."/>
            <person name="Bonito G."/>
            <person name="Buee M."/>
            <person name="Carver A."/>
            <person name="Chen C."/>
            <person name="Cichocki N."/>
            <person name="Clum A."/>
            <person name="Culley D."/>
            <person name="Crous P.W."/>
            <person name="Fauchery L."/>
            <person name="Girlanda M."/>
            <person name="Hayes R."/>
            <person name="Keri Z."/>
            <person name="LaButti K."/>
            <person name="Lipzen A."/>
            <person name="Lombard V."/>
            <person name="Magnuson J."/>
            <person name="Maillard F."/>
            <person name="Morin E."/>
            <person name="Murat C."/>
            <person name="Nolan M."/>
            <person name="Ohm R."/>
            <person name="Pangilinan J."/>
            <person name="Pereira M."/>
            <person name="Perotto S."/>
            <person name="Peter M."/>
            <person name="Riley R."/>
            <person name="Sitrit Y."/>
            <person name="Stielow B."/>
            <person name="Szollosi G."/>
            <person name="Zifcakova L."/>
            <person name="Stursova M."/>
            <person name="Spatafora J.W."/>
            <person name="Tedersoo L."/>
            <person name="Vaario L.-M."/>
            <person name="Yamada A."/>
            <person name="Yan M."/>
            <person name="Wang P."/>
            <person name="Xu J."/>
            <person name="Bruns T."/>
            <person name="Baldrian P."/>
            <person name="Vilgalys R."/>
            <person name="Henrissat B."/>
            <person name="Grigoriev I.V."/>
            <person name="Hibbett D."/>
            <person name="Nagy L.G."/>
            <person name="Martin F.M."/>
        </authorList>
    </citation>
    <scope>NUCLEOTIDE SEQUENCE</scope>
    <source>
        <strain evidence="3">Prilba</strain>
    </source>
</reference>